<evidence type="ECO:0000259" key="3">
    <source>
        <dbReference type="Pfam" id="PF00460"/>
    </source>
</evidence>
<keyword evidence="6" id="KW-0282">Flagellum</keyword>
<protein>
    <submittedName>
        <fullName evidence="6">Flagellar basal-body rod protein FlgG</fullName>
    </submittedName>
    <submittedName>
        <fullName evidence="7">Flagellar biosynthesis protein FlgG</fullName>
    </submittedName>
</protein>
<dbReference type="InterPro" id="IPR010930">
    <property type="entry name" value="Flg_bb/hook_C_dom"/>
</dbReference>
<dbReference type="OrthoDB" id="9800375at2"/>
<comment type="similarity">
    <text evidence="1 2">Belongs to the flagella basal body rod proteins family.</text>
</comment>
<feature type="domain" description="Flagellar hook protein FlgE/F/G-like D1" evidence="5">
    <location>
        <begin position="104"/>
        <end position="164"/>
    </location>
</feature>
<dbReference type="InterPro" id="IPR001444">
    <property type="entry name" value="Flag_bb_rod_N"/>
</dbReference>
<comment type="subcellular location">
    <subcellularLocation>
        <location evidence="2">Bacterial flagellum basal body</location>
    </subcellularLocation>
</comment>
<name>A0A2K9DY61_9FIRM</name>
<gene>
    <name evidence="6" type="primary">flgG1</name>
    <name evidence="7" type="ORF">B9R14_02405</name>
    <name evidence="6" type="ORF">HVS_00495</name>
</gene>
<evidence type="ECO:0000313" key="9">
    <source>
        <dbReference type="Proteomes" id="UP000239720"/>
    </source>
</evidence>
<evidence type="ECO:0000259" key="5">
    <source>
        <dbReference type="Pfam" id="PF22692"/>
    </source>
</evidence>
<proteinExistence type="inferred from homology"/>
<feature type="domain" description="Flagellar basal body rod protein N-terminal" evidence="3">
    <location>
        <begin position="7"/>
        <end position="35"/>
    </location>
</feature>
<reference evidence="7 9" key="2">
    <citation type="journal article" date="2018" name="Syst. Appl. Microbiol.">
        <title>Characterization and high-quality draft genome sequence of Herbivorax saccincola A7, an anaerobic, alkaliphilic, thermophilic, cellulolytic, and xylanolytic bacterium.</title>
        <authorList>
            <person name="Aikawa S."/>
            <person name="Baramee S."/>
            <person name="Sermsathanaswadi J."/>
            <person name="Thianheng P."/>
            <person name="Tachaapaikoon C."/>
            <person name="Shikata A."/>
            <person name="Waeonukul R."/>
            <person name="Pason P."/>
            <person name="Ratanakhanokchai K."/>
            <person name="Kosugi A."/>
        </authorList>
    </citation>
    <scope>NUCLEOTIDE SEQUENCE [LARGE SCALE GENOMIC DNA]</scope>
    <source>
        <strain evidence="7 9">A7</strain>
    </source>
</reference>
<keyword evidence="6" id="KW-0969">Cilium</keyword>
<evidence type="ECO:0000256" key="2">
    <source>
        <dbReference type="RuleBase" id="RU362116"/>
    </source>
</evidence>
<keyword evidence="2" id="KW-0975">Bacterial flagellum</keyword>
<dbReference type="AlphaFoldDB" id="A0A2K9DY61"/>
<dbReference type="InterPro" id="IPR053967">
    <property type="entry name" value="LlgE_F_G-like_D1"/>
</dbReference>
<dbReference type="Pfam" id="PF00460">
    <property type="entry name" value="Flg_bb_rod"/>
    <property type="match status" value="1"/>
</dbReference>
<dbReference type="EMBL" id="CP025197">
    <property type="protein sequence ID" value="AUG56079.1"/>
    <property type="molecule type" value="Genomic_DNA"/>
</dbReference>
<accession>A0A2K9DY61</accession>
<dbReference type="InterPro" id="IPR020013">
    <property type="entry name" value="Flagellar_FlgE/F/G"/>
</dbReference>
<keyword evidence="8" id="KW-1185">Reference proteome</keyword>
<dbReference type="RefSeq" id="WP_101298524.1">
    <property type="nucleotide sequence ID" value="NZ_CP025197.1"/>
</dbReference>
<dbReference type="GO" id="GO:0009425">
    <property type="term" value="C:bacterial-type flagellum basal body"/>
    <property type="evidence" value="ECO:0007669"/>
    <property type="project" value="UniProtKB-SubCell"/>
</dbReference>
<dbReference type="Proteomes" id="UP000239720">
    <property type="component" value="Unassembled WGS sequence"/>
</dbReference>
<dbReference type="Pfam" id="PF22692">
    <property type="entry name" value="LlgE_F_G_D1"/>
    <property type="match status" value="1"/>
</dbReference>
<dbReference type="EMBL" id="NEMB01000003">
    <property type="protein sequence ID" value="PQQ65734.1"/>
    <property type="molecule type" value="Genomic_DNA"/>
</dbReference>
<dbReference type="InterPro" id="IPR037925">
    <property type="entry name" value="FlgE/F/G-like"/>
</dbReference>
<dbReference type="Proteomes" id="UP000233534">
    <property type="component" value="Chromosome"/>
</dbReference>
<feature type="domain" description="Flagellar basal-body/hook protein C-terminal" evidence="4">
    <location>
        <begin position="208"/>
        <end position="252"/>
    </location>
</feature>
<dbReference type="PANTHER" id="PTHR30435">
    <property type="entry name" value="FLAGELLAR PROTEIN"/>
    <property type="match status" value="1"/>
</dbReference>
<sequence>MIRGLYTSGWSMLANTKQMDVISNNLANVNTNAYKRDTVVYESFPEVLVKRINDSKSTDNPTGRVGGMHLGNDVGEVFTYYARGQLTKTDRSLDMAIADSDLAFFTVAVPLDNGNFVQRYTRDGAFLLNANGQLVTKEGYFVMGEGGIITLGSEDFTVLEDGTILENGQTVGRLLISEFENENALRKIGENLVEAAGAPPNEFTGAVKQGYIEQSNVNAITEMVNMITVMRAYEANQKVLHAHDEALEKAVNEVGRIR</sequence>
<dbReference type="GO" id="GO:0071978">
    <property type="term" value="P:bacterial-type flagellum-dependent swarming motility"/>
    <property type="evidence" value="ECO:0007669"/>
    <property type="project" value="TreeGrafter"/>
</dbReference>
<organism evidence="6 8">
    <name type="scientific">Acetivibrio saccincola</name>
    <dbReference type="NCBI Taxonomy" id="1677857"/>
    <lineage>
        <taxon>Bacteria</taxon>
        <taxon>Bacillati</taxon>
        <taxon>Bacillota</taxon>
        <taxon>Clostridia</taxon>
        <taxon>Eubacteriales</taxon>
        <taxon>Oscillospiraceae</taxon>
        <taxon>Acetivibrio</taxon>
    </lineage>
</organism>
<reference evidence="6 8" key="1">
    <citation type="submission" date="2017-12" db="EMBL/GenBank/DDBJ databases">
        <title>Complete genome sequence of Herbivorax saccincola GGR1, a novel Cellulosome-producing hydrolytic bacterium in a thermophilic biogas plant, established by Illumina and Nanopore MinION sequencing.</title>
        <authorList>
            <person name="Pechtl A."/>
            <person name="Ruckert C."/>
            <person name="Koeck D.E."/>
            <person name="Maus I."/>
            <person name="Winkler A."/>
            <person name="Kalinowski J."/>
            <person name="Puhler A."/>
            <person name="Schwarz W.W."/>
            <person name="Zverlov V.V."/>
            <person name="Schluter A."/>
            <person name="Liebl W."/>
        </authorList>
    </citation>
    <scope>NUCLEOTIDE SEQUENCE [LARGE SCALE GENOMIC DNA]</scope>
    <source>
        <strain evidence="6">GGR1</strain>
        <strain evidence="8">SR1</strain>
    </source>
</reference>
<evidence type="ECO:0000313" key="8">
    <source>
        <dbReference type="Proteomes" id="UP000233534"/>
    </source>
</evidence>
<dbReference type="NCBIfam" id="TIGR03506">
    <property type="entry name" value="FlgEFG_subfam"/>
    <property type="match status" value="1"/>
</dbReference>
<dbReference type="KEGG" id="hsc:HVS_00495"/>
<evidence type="ECO:0000313" key="6">
    <source>
        <dbReference type="EMBL" id="AUG56079.1"/>
    </source>
</evidence>
<keyword evidence="6" id="KW-0966">Cell projection</keyword>
<evidence type="ECO:0000259" key="4">
    <source>
        <dbReference type="Pfam" id="PF06429"/>
    </source>
</evidence>
<dbReference type="Pfam" id="PF06429">
    <property type="entry name" value="Flg_bbr_C"/>
    <property type="match status" value="1"/>
</dbReference>
<evidence type="ECO:0000256" key="1">
    <source>
        <dbReference type="ARBA" id="ARBA00009677"/>
    </source>
</evidence>
<dbReference type="SUPFAM" id="SSF117143">
    <property type="entry name" value="Flagellar hook protein flgE"/>
    <property type="match status" value="1"/>
</dbReference>
<evidence type="ECO:0000313" key="7">
    <source>
        <dbReference type="EMBL" id="PQQ65734.1"/>
    </source>
</evidence>
<dbReference type="PANTHER" id="PTHR30435:SF19">
    <property type="entry name" value="FLAGELLAR BASAL-BODY ROD PROTEIN FLGG"/>
    <property type="match status" value="1"/>
</dbReference>